<protein>
    <submittedName>
        <fullName evidence="2">DUF3127 domain-containing protein</fullName>
    </submittedName>
</protein>
<evidence type="ECO:0000313" key="3">
    <source>
        <dbReference type="Proteomes" id="UP000823597"/>
    </source>
</evidence>
<feature type="compositionally biased region" description="Acidic residues" evidence="1">
    <location>
        <begin position="127"/>
        <end position="138"/>
    </location>
</feature>
<accession>A0A9D9I3U0</accession>
<dbReference type="EMBL" id="JADIME010000019">
    <property type="protein sequence ID" value="MBO8464739.1"/>
    <property type="molecule type" value="Genomic_DNA"/>
</dbReference>
<comment type="caution">
    <text evidence="2">The sequence shown here is derived from an EMBL/GenBank/DDBJ whole genome shotgun (WGS) entry which is preliminary data.</text>
</comment>
<dbReference type="Proteomes" id="UP000823597">
    <property type="component" value="Unassembled WGS sequence"/>
</dbReference>
<reference evidence="2" key="1">
    <citation type="submission" date="2020-10" db="EMBL/GenBank/DDBJ databases">
        <authorList>
            <person name="Gilroy R."/>
        </authorList>
    </citation>
    <scope>NUCLEOTIDE SEQUENCE</scope>
    <source>
        <strain evidence="2">10037</strain>
    </source>
</reference>
<evidence type="ECO:0000256" key="1">
    <source>
        <dbReference type="SAM" id="MobiDB-lite"/>
    </source>
</evidence>
<name>A0A9D9I3U0_9BACT</name>
<evidence type="ECO:0000313" key="2">
    <source>
        <dbReference type="EMBL" id="MBO8464739.1"/>
    </source>
</evidence>
<reference evidence="2" key="2">
    <citation type="journal article" date="2021" name="PeerJ">
        <title>Extensive microbial diversity within the chicken gut microbiome revealed by metagenomics and culture.</title>
        <authorList>
            <person name="Gilroy R."/>
            <person name="Ravi A."/>
            <person name="Getino M."/>
            <person name="Pursley I."/>
            <person name="Horton D.L."/>
            <person name="Alikhan N.F."/>
            <person name="Baker D."/>
            <person name="Gharbi K."/>
            <person name="Hall N."/>
            <person name="Watson M."/>
            <person name="Adriaenssens E.M."/>
            <person name="Foster-Nyarko E."/>
            <person name="Jarju S."/>
            <person name="Secka A."/>
            <person name="Antonio M."/>
            <person name="Oren A."/>
            <person name="Chaudhuri R.R."/>
            <person name="La Ragione R."/>
            <person name="Hildebrand F."/>
            <person name="Pallen M.J."/>
        </authorList>
    </citation>
    <scope>NUCLEOTIDE SEQUENCE</scope>
    <source>
        <strain evidence="2">10037</strain>
    </source>
</reference>
<organism evidence="2 3">
    <name type="scientific">Candidatus Merdivivens pullistercoris</name>
    <dbReference type="NCBI Taxonomy" id="2840873"/>
    <lineage>
        <taxon>Bacteria</taxon>
        <taxon>Pseudomonadati</taxon>
        <taxon>Bacteroidota</taxon>
        <taxon>Bacteroidia</taxon>
        <taxon>Bacteroidales</taxon>
        <taxon>Muribaculaceae</taxon>
        <taxon>Muribaculaceae incertae sedis</taxon>
        <taxon>Candidatus Merdivivens</taxon>
    </lineage>
</organism>
<dbReference type="AlphaFoldDB" id="A0A9D9I3U0"/>
<gene>
    <name evidence="2" type="ORF">IAB93_01925</name>
</gene>
<proteinExistence type="predicted"/>
<dbReference type="Pfam" id="PF11325">
    <property type="entry name" value="DUF3127"/>
    <property type="match status" value="1"/>
</dbReference>
<feature type="region of interest" description="Disordered" evidence="1">
    <location>
        <begin position="97"/>
        <end position="138"/>
    </location>
</feature>
<feature type="compositionally biased region" description="Polar residues" evidence="1">
    <location>
        <begin position="97"/>
        <end position="111"/>
    </location>
</feature>
<dbReference type="InterPro" id="IPR021474">
    <property type="entry name" value="DUF3127"/>
</dbReference>
<sequence length="138" mass="15463">MEITGKITKKLAPQKGVSARGEWQKQEFVIEYQEGQYPSFVCFNVWGADKVNELAGYSEGEEVKVSFNLSAREYAGRWYNDLRAWRIERVNTQQYSTSGMGANTMGNSANASRPDAANTIPAPTIDDLSEPEEDDLPF</sequence>